<feature type="region of interest" description="Disordered" evidence="1">
    <location>
        <begin position="65"/>
        <end position="117"/>
    </location>
</feature>
<reference evidence="4 5" key="1">
    <citation type="submission" date="2019-03" db="EMBL/GenBank/DDBJ databases">
        <title>Genomics of glacier-inhabiting Cryobacterium strains.</title>
        <authorList>
            <person name="Liu Q."/>
            <person name="Xin Y.-H."/>
        </authorList>
    </citation>
    <scope>NUCLEOTIDE SEQUENCE [LARGE SCALE GENOMIC DNA]</scope>
    <source>
        <strain evidence="4 5">TMT4-23</strain>
    </source>
</reference>
<evidence type="ECO:0000256" key="1">
    <source>
        <dbReference type="SAM" id="MobiDB-lite"/>
    </source>
</evidence>
<dbReference type="InterPro" id="IPR025241">
    <property type="entry name" value="DUF4190"/>
</dbReference>
<comment type="caution">
    <text evidence="4">The sequence shown here is derived from an EMBL/GenBank/DDBJ whole genome shotgun (WGS) entry which is preliminary data.</text>
</comment>
<keyword evidence="2" id="KW-1133">Transmembrane helix</keyword>
<gene>
    <name evidence="4" type="ORF">E3O65_08820</name>
</gene>
<name>A0ABY2J129_9MICO</name>
<evidence type="ECO:0000313" key="4">
    <source>
        <dbReference type="EMBL" id="TFC98429.1"/>
    </source>
</evidence>
<feature type="domain" description="DUF4190" evidence="3">
    <location>
        <begin position="130"/>
        <end position="184"/>
    </location>
</feature>
<accession>A0ABY2J129</accession>
<evidence type="ECO:0000313" key="5">
    <source>
        <dbReference type="Proteomes" id="UP000298355"/>
    </source>
</evidence>
<dbReference type="EMBL" id="SOGJ01000021">
    <property type="protein sequence ID" value="TFC98429.1"/>
    <property type="molecule type" value="Genomic_DNA"/>
</dbReference>
<sequence>MSPRRWSSARIRHFRCPTFRSEAPITGVSPSGGYSGIGRPRSIEPAPLSGWEPLWQTRCTILKGARDMTDPNQPPVTPPPMFKPQSSPAPGAGTPAPQQQGAPQAAPAYGQQPYQQPYAQQSPTEKYNVLAIVSLVTSVLGISLAGIICGHIGLSQIGRTGEKGRGLAIAGLVLGYLGIVAGLVLLVVLIPVMVAILNDPSLVDGY</sequence>
<proteinExistence type="predicted"/>
<keyword evidence="2" id="KW-0472">Membrane</keyword>
<feature type="compositionally biased region" description="Low complexity" evidence="1">
    <location>
        <begin position="84"/>
        <end position="117"/>
    </location>
</feature>
<feature type="transmembrane region" description="Helical" evidence="2">
    <location>
        <begin position="129"/>
        <end position="154"/>
    </location>
</feature>
<dbReference type="Pfam" id="PF13828">
    <property type="entry name" value="DUF4190"/>
    <property type="match status" value="1"/>
</dbReference>
<feature type="transmembrane region" description="Helical" evidence="2">
    <location>
        <begin position="166"/>
        <end position="197"/>
    </location>
</feature>
<feature type="compositionally biased region" description="Pro residues" evidence="1">
    <location>
        <begin position="72"/>
        <end position="82"/>
    </location>
</feature>
<evidence type="ECO:0000259" key="3">
    <source>
        <dbReference type="Pfam" id="PF13828"/>
    </source>
</evidence>
<dbReference type="Proteomes" id="UP000298355">
    <property type="component" value="Unassembled WGS sequence"/>
</dbReference>
<evidence type="ECO:0000256" key="2">
    <source>
        <dbReference type="SAM" id="Phobius"/>
    </source>
</evidence>
<keyword evidence="2" id="KW-0812">Transmembrane</keyword>
<protein>
    <submittedName>
        <fullName evidence="4">DUF4190 domain-containing protein</fullName>
    </submittedName>
</protein>
<keyword evidence="5" id="KW-1185">Reference proteome</keyword>
<organism evidence="4 5">
    <name type="scientific">Cryobacterium breve</name>
    <dbReference type="NCBI Taxonomy" id="1259258"/>
    <lineage>
        <taxon>Bacteria</taxon>
        <taxon>Bacillati</taxon>
        <taxon>Actinomycetota</taxon>
        <taxon>Actinomycetes</taxon>
        <taxon>Micrococcales</taxon>
        <taxon>Microbacteriaceae</taxon>
        <taxon>Cryobacterium</taxon>
    </lineage>
</organism>